<dbReference type="PANTHER" id="PTHR43308">
    <property type="entry name" value="OUTER MEMBRANE PROTEIN ALPHA-RELATED"/>
    <property type="match status" value="1"/>
</dbReference>
<dbReference type="PANTHER" id="PTHR43308:SF5">
    <property type="entry name" value="S-LAYER PROTEIN _ PEPTIDOGLYCAN ENDO-BETA-N-ACETYLGLUCOSAMINIDASE"/>
    <property type="match status" value="1"/>
</dbReference>
<keyword evidence="4" id="KW-1185">Reference proteome</keyword>
<feature type="domain" description="SLH" evidence="2">
    <location>
        <begin position="693"/>
        <end position="756"/>
    </location>
</feature>
<evidence type="ECO:0000313" key="3">
    <source>
        <dbReference type="EMBL" id="NOU95101.1"/>
    </source>
</evidence>
<comment type="caution">
    <text evidence="3">The sequence shown here is derived from an EMBL/GenBank/DDBJ whole genome shotgun (WGS) entry which is preliminary data.</text>
</comment>
<feature type="region of interest" description="Disordered" evidence="1">
    <location>
        <begin position="359"/>
        <end position="390"/>
    </location>
</feature>
<dbReference type="Pfam" id="PF00395">
    <property type="entry name" value="SLH"/>
    <property type="match status" value="3"/>
</dbReference>
<feature type="domain" description="SLH" evidence="2">
    <location>
        <begin position="762"/>
        <end position="817"/>
    </location>
</feature>
<dbReference type="InterPro" id="IPR051465">
    <property type="entry name" value="Cell_Envelope_Struct_Comp"/>
</dbReference>
<organism evidence="3 4">
    <name type="scientific">Paenibacillus foliorum</name>
    <dbReference type="NCBI Taxonomy" id="2654974"/>
    <lineage>
        <taxon>Bacteria</taxon>
        <taxon>Bacillati</taxon>
        <taxon>Bacillota</taxon>
        <taxon>Bacilli</taxon>
        <taxon>Bacillales</taxon>
        <taxon>Paenibacillaceae</taxon>
        <taxon>Paenibacillus</taxon>
    </lineage>
</organism>
<name>A0A972H2K6_9BACL</name>
<dbReference type="AlphaFoldDB" id="A0A972H2K6"/>
<gene>
    <name evidence="3" type="ORF">GC093_17995</name>
</gene>
<feature type="domain" description="SLH" evidence="2">
    <location>
        <begin position="633"/>
        <end position="692"/>
    </location>
</feature>
<proteinExistence type="predicted"/>
<accession>A0A972H2K6</accession>
<dbReference type="EMBL" id="WHOD01000067">
    <property type="protein sequence ID" value="NOU95101.1"/>
    <property type="molecule type" value="Genomic_DNA"/>
</dbReference>
<reference evidence="3" key="1">
    <citation type="submission" date="2019-10" db="EMBL/GenBank/DDBJ databases">
        <title>Description of Paenibacillus glebae sp. nov.</title>
        <authorList>
            <person name="Carlier A."/>
            <person name="Qi S."/>
        </authorList>
    </citation>
    <scope>NUCLEOTIDE SEQUENCE</scope>
    <source>
        <strain evidence="3">LMG 31456</strain>
    </source>
</reference>
<dbReference type="PROSITE" id="PS51272">
    <property type="entry name" value="SLH"/>
    <property type="match status" value="3"/>
</dbReference>
<evidence type="ECO:0000259" key="2">
    <source>
        <dbReference type="PROSITE" id="PS51272"/>
    </source>
</evidence>
<sequence length="817" mass="85073">MTLMKKKVLASTLSASLVLGSIMGLPLSSSGVLEKVGISKAYAATPGMESITNELVKIHSFLWSEEEKSSLRAVRDNLLGLTKSDANVSLVSEVASKVNAKVISSGSTYDKLTDKNILKLFSSLGLFFNTSDTELNNALNDPEMRSILGQLAELSGTSLDSLSVQDAAEFALAVNAAVSAQLGKKDFAELALIANDQQLMKAEIKTAITTVIAGANKLSVVLRTLDIQAGDVSAVANKIIDKVDDAKHSGSSVIALALLRTKVTVAQTADYPLNSRTQAYTVSILDKALPEILTLGLLTLTTDVPTGTVKSEGGKIALTMTSNGTQTGKVYGTINAPGTLLDGKLLFKKDVSLSYVVSNGGNKPSGGSGSGGGTGGGTTNTGSASEGQKAVSDLKSAIENATGAAKDQLLQQAKAVAEQAISSITKIDLASVVSTTGDKAVAKLDVAALVKQINDINAEVKKLTDALSDLDPNAPKAKVELAFDFGSISASKIELPVAKEVLDAAKSNGADRIALKFNGVTVSLAPSAFTATTSLNIEKKAVSEATDVTKLPVASEVYEINFTSNGAPLNNLSVPVELSLPVGDASKFDVEKLTLAKIIDGKLQIFVGKYNAETNKLEAKRSSFSTYTVVENNVVFKDTASVKEWAGRQIEVAAAKGILEGRAAGEFVPNGTVTRAEFAKLIVNTFGLENASATESFDDVNDSDWFKPYVAAAVKSGLVNGRTDTKFDPNGKITRAEMATIAARALTTVNQLNPVSDVNGALKGFSDASSINDSLKAGVALSAAQGIIVGEADGTFNPNSDSTRAQAAVIIYRLLNK</sequence>
<feature type="compositionally biased region" description="Gly residues" evidence="1">
    <location>
        <begin position="363"/>
        <end position="379"/>
    </location>
</feature>
<evidence type="ECO:0000256" key="1">
    <source>
        <dbReference type="SAM" id="MobiDB-lite"/>
    </source>
</evidence>
<protein>
    <recommendedName>
        <fullName evidence="2">SLH domain-containing protein</fullName>
    </recommendedName>
</protein>
<dbReference type="InterPro" id="IPR001119">
    <property type="entry name" value="SLH_dom"/>
</dbReference>
<evidence type="ECO:0000313" key="4">
    <source>
        <dbReference type="Proteomes" id="UP000641588"/>
    </source>
</evidence>
<dbReference type="Proteomes" id="UP000641588">
    <property type="component" value="Unassembled WGS sequence"/>
</dbReference>